<dbReference type="InterPro" id="IPR008914">
    <property type="entry name" value="PEBP"/>
</dbReference>
<dbReference type="Pfam" id="PF01161">
    <property type="entry name" value="PBP"/>
    <property type="match status" value="1"/>
</dbReference>
<evidence type="ECO:0000313" key="2">
    <source>
        <dbReference type="EMBL" id="EOD77612.1"/>
    </source>
</evidence>
<sequence>MMKLTLIAPLLAAVAFNSHAFTLSSSDIQEGSRMADTFVFQGFGCSGDNLSPQLSWKDAPEGTKSFAITAYDPDAPTGSGWWHWLALDIPASTTQLNQGASGKLKQAHEMENDYGAVGFGGACPPKGHGMHRYQFTVWALPSEELALPKNPSNALIGYMLNASALGKATLTATYVNE</sequence>
<keyword evidence="3" id="KW-1185">Reference proteome</keyword>
<feature type="signal peptide" evidence="1">
    <location>
        <begin position="1"/>
        <end position="20"/>
    </location>
</feature>
<accession>R1IJE2</accession>
<dbReference type="SUPFAM" id="SSF49777">
    <property type="entry name" value="PEBP-like"/>
    <property type="match status" value="1"/>
</dbReference>
<proteinExistence type="predicted"/>
<dbReference type="Gene3D" id="3.90.280.10">
    <property type="entry name" value="PEBP-like"/>
    <property type="match status" value="1"/>
</dbReference>
<dbReference type="PANTHER" id="PTHR30289">
    <property type="entry name" value="UNCHARACTERIZED PROTEIN YBCL-RELATED"/>
    <property type="match status" value="1"/>
</dbReference>
<evidence type="ECO:0000256" key="1">
    <source>
        <dbReference type="SAM" id="SignalP"/>
    </source>
</evidence>
<name>R1IJE2_9GAMM</name>
<dbReference type="eggNOG" id="COG1881">
    <property type="taxonomic scope" value="Bacteria"/>
</dbReference>
<dbReference type="AlphaFoldDB" id="R1IJE2"/>
<reference evidence="2 3" key="1">
    <citation type="journal article" date="2014" name="PLoS ONE">
        <title>Grimontia indica AK16(T), sp. nov., Isolated from a Seawater Sample Reports the Presence of Pathogenic Genes Similar to Vibrio Genus.</title>
        <authorList>
            <person name="Singh A."/>
            <person name="Vaidya B."/>
            <person name="Khatri I."/>
            <person name="Srinivas T.N."/>
            <person name="Subramanian S."/>
            <person name="Korpole S."/>
            <person name="Pinnaka A.K."/>
        </authorList>
    </citation>
    <scope>NUCLEOTIDE SEQUENCE [LARGE SCALE GENOMIC DNA]</scope>
    <source>
        <strain evidence="2 3">AK16</strain>
    </source>
</reference>
<comment type="caution">
    <text evidence="2">The sequence shown here is derived from an EMBL/GenBank/DDBJ whole genome shotgun (WGS) entry which is preliminary data.</text>
</comment>
<dbReference type="InterPro" id="IPR005247">
    <property type="entry name" value="YbhB_YbcL/LppC-like"/>
</dbReference>
<dbReference type="CDD" id="cd00865">
    <property type="entry name" value="PEBP_bact_arch"/>
    <property type="match status" value="1"/>
</dbReference>
<protein>
    <submittedName>
        <fullName evidence="2">Phospholipid-binding protein</fullName>
    </submittedName>
</protein>
<organism evidence="2 3">
    <name type="scientific">Grimontia indica</name>
    <dbReference type="NCBI Taxonomy" id="1056512"/>
    <lineage>
        <taxon>Bacteria</taxon>
        <taxon>Pseudomonadati</taxon>
        <taxon>Pseudomonadota</taxon>
        <taxon>Gammaproteobacteria</taxon>
        <taxon>Vibrionales</taxon>
        <taxon>Vibrionaceae</taxon>
        <taxon>Grimontia</taxon>
    </lineage>
</organism>
<dbReference type="Proteomes" id="UP000011223">
    <property type="component" value="Unassembled WGS sequence"/>
</dbReference>
<keyword evidence="1" id="KW-0732">Signal</keyword>
<feature type="chain" id="PRO_5004350679" evidence="1">
    <location>
        <begin position="21"/>
        <end position="177"/>
    </location>
</feature>
<dbReference type="NCBIfam" id="TIGR00481">
    <property type="entry name" value="YbhB/YbcL family Raf kinase inhibitor-like protein"/>
    <property type="match status" value="1"/>
</dbReference>
<dbReference type="InterPro" id="IPR036610">
    <property type="entry name" value="PEBP-like_sf"/>
</dbReference>
<dbReference type="PANTHER" id="PTHR30289:SF1">
    <property type="entry name" value="PEBP (PHOSPHATIDYLETHANOLAMINE-BINDING PROTEIN) FAMILY PROTEIN"/>
    <property type="match status" value="1"/>
</dbReference>
<evidence type="ECO:0000313" key="3">
    <source>
        <dbReference type="Proteomes" id="UP000011223"/>
    </source>
</evidence>
<gene>
    <name evidence="2" type="ORF">D515_03614</name>
</gene>
<dbReference type="EMBL" id="ANFM02000046">
    <property type="protein sequence ID" value="EOD77612.1"/>
    <property type="molecule type" value="Genomic_DNA"/>
</dbReference>